<name>A0A556QRV0_9BACT</name>
<dbReference type="InterPro" id="IPR036514">
    <property type="entry name" value="SGNH_hydro_sf"/>
</dbReference>
<evidence type="ECO:0000259" key="2">
    <source>
        <dbReference type="Pfam" id="PF16227"/>
    </source>
</evidence>
<keyword evidence="4" id="KW-1185">Reference proteome</keyword>
<comment type="caution">
    <text evidence="3">The sequence shown here is derived from an EMBL/GenBank/DDBJ whole genome shotgun (WGS) entry which is preliminary data.</text>
</comment>
<dbReference type="Proteomes" id="UP000315648">
    <property type="component" value="Unassembled WGS sequence"/>
</dbReference>
<dbReference type="InterPro" id="IPR032616">
    <property type="entry name" value="DUF4886"/>
</dbReference>
<feature type="region of interest" description="Disordered" evidence="1">
    <location>
        <begin position="83"/>
        <end position="105"/>
    </location>
</feature>
<dbReference type="GO" id="GO:0016788">
    <property type="term" value="F:hydrolase activity, acting on ester bonds"/>
    <property type="evidence" value="ECO:0007669"/>
    <property type="project" value="UniProtKB-ARBA"/>
</dbReference>
<dbReference type="SUPFAM" id="SSF52266">
    <property type="entry name" value="SGNH hydrolase"/>
    <property type="match status" value="1"/>
</dbReference>
<dbReference type="Gene3D" id="3.40.50.1110">
    <property type="entry name" value="SGNH hydrolase"/>
    <property type="match status" value="1"/>
</dbReference>
<organism evidence="3 4">
    <name type="scientific">Rariglobus hedericola</name>
    <dbReference type="NCBI Taxonomy" id="2597822"/>
    <lineage>
        <taxon>Bacteria</taxon>
        <taxon>Pseudomonadati</taxon>
        <taxon>Verrucomicrobiota</taxon>
        <taxon>Opitutia</taxon>
        <taxon>Opitutales</taxon>
        <taxon>Opitutaceae</taxon>
        <taxon>Rariglobus</taxon>
    </lineage>
</organism>
<reference evidence="3 4" key="1">
    <citation type="submission" date="2019-07" db="EMBL/GenBank/DDBJ databases">
        <title>Description of 53C-WASEF.</title>
        <authorList>
            <person name="Pitt A."/>
            <person name="Hahn M.W."/>
        </authorList>
    </citation>
    <scope>NUCLEOTIDE SEQUENCE [LARGE SCALE GENOMIC DNA]</scope>
    <source>
        <strain evidence="3 4">53C-WASEF</strain>
    </source>
</reference>
<evidence type="ECO:0000313" key="3">
    <source>
        <dbReference type="EMBL" id="TSJ79353.1"/>
    </source>
</evidence>
<dbReference type="Pfam" id="PF16227">
    <property type="entry name" value="DUF4886"/>
    <property type="match status" value="1"/>
</dbReference>
<evidence type="ECO:0000256" key="1">
    <source>
        <dbReference type="SAM" id="MobiDB-lite"/>
    </source>
</evidence>
<evidence type="ECO:0000313" key="4">
    <source>
        <dbReference type="Proteomes" id="UP000315648"/>
    </source>
</evidence>
<proteinExistence type="predicted"/>
<dbReference type="OrthoDB" id="265974at2"/>
<feature type="domain" description="DUF4886" evidence="2">
    <location>
        <begin position="35"/>
        <end position="215"/>
    </location>
</feature>
<accession>A0A556QRV0</accession>
<sequence>MNPASPRSLARLSGLILAVVLLTPSLFSAERESLKLLAIGNSFSDDATRLLPQVVKAAGKELIIGRASIGGCPLERHARHLKEAESGNPNGHAYKGATDPKTGEKRDMSLPELLSAQAWDVVTIQQWSQLSFKPETFQPFADELIAAIHKYAPTAEIVVHQTWAYREDHDWFKKDDGFTPAKMYTGLTSTYKNFADGKGFRVLPVGDALNLARQTPRWTYVTDPNFDFKNPPAGQLPDQRTSLNIGWHWKKNKAGATAFTLDAIHCNPAGQYLGANVWYSILYQTDTLPDSYAPIGMTAEDAADLRAHALTAVKAERAREAALHPVVAK</sequence>
<dbReference type="RefSeq" id="WP_144229822.1">
    <property type="nucleotide sequence ID" value="NZ_CBCRVV010000007.1"/>
</dbReference>
<dbReference type="AlphaFoldDB" id="A0A556QRV0"/>
<protein>
    <submittedName>
        <fullName evidence="3">DUF4886 domain-containing protein</fullName>
    </submittedName>
</protein>
<gene>
    <name evidence="3" type="ORF">FPL22_08705</name>
</gene>
<dbReference type="EMBL" id="VMBG01000001">
    <property type="protein sequence ID" value="TSJ79353.1"/>
    <property type="molecule type" value="Genomic_DNA"/>
</dbReference>